<accession>A0A7W8E4M0</accession>
<name>A0A7W8E4M0_9BACT</name>
<dbReference type="EMBL" id="JACHIP010000004">
    <property type="protein sequence ID" value="MBB5058399.1"/>
    <property type="molecule type" value="Genomic_DNA"/>
</dbReference>
<proteinExistence type="predicted"/>
<keyword evidence="2" id="KW-1185">Reference proteome</keyword>
<dbReference type="Proteomes" id="UP000540989">
    <property type="component" value="Unassembled WGS sequence"/>
</dbReference>
<gene>
    <name evidence="1" type="ORF">HDF16_003113</name>
</gene>
<comment type="caution">
    <text evidence="1">The sequence shown here is derived from an EMBL/GenBank/DDBJ whole genome shotgun (WGS) entry which is preliminary data.</text>
</comment>
<dbReference type="AlphaFoldDB" id="A0A7W8E4M0"/>
<dbReference type="RefSeq" id="WP_184219294.1">
    <property type="nucleotide sequence ID" value="NZ_JACHIP010000004.1"/>
</dbReference>
<evidence type="ECO:0000313" key="2">
    <source>
        <dbReference type="Proteomes" id="UP000540989"/>
    </source>
</evidence>
<organism evidence="1 2">
    <name type="scientific">Granulicella aggregans</name>
    <dbReference type="NCBI Taxonomy" id="474949"/>
    <lineage>
        <taxon>Bacteria</taxon>
        <taxon>Pseudomonadati</taxon>
        <taxon>Acidobacteriota</taxon>
        <taxon>Terriglobia</taxon>
        <taxon>Terriglobales</taxon>
        <taxon>Acidobacteriaceae</taxon>
        <taxon>Granulicella</taxon>
    </lineage>
</organism>
<evidence type="ECO:0000313" key="1">
    <source>
        <dbReference type="EMBL" id="MBB5058399.1"/>
    </source>
</evidence>
<sequence length="67" mass="7413">MTPVQALTDEQFQQHALAILGRELGVDGLARFLRVYRSGKGDYTADRHKWLGGITVADIARELNSEG</sequence>
<protein>
    <submittedName>
        <fullName evidence="1">Uncharacterized protein</fullName>
    </submittedName>
</protein>
<reference evidence="1 2" key="1">
    <citation type="submission" date="2020-08" db="EMBL/GenBank/DDBJ databases">
        <title>Genomic Encyclopedia of Type Strains, Phase IV (KMG-V): Genome sequencing to study the core and pangenomes of soil and plant-associated prokaryotes.</title>
        <authorList>
            <person name="Whitman W."/>
        </authorList>
    </citation>
    <scope>NUCLEOTIDE SEQUENCE [LARGE SCALE GENOMIC DNA]</scope>
    <source>
        <strain evidence="1 2">M8UP14</strain>
    </source>
</reference>